<dbReference type="PANTHER" id="PTHR19960">
    <property type="entry name" value="TEKTIN"/>
    <property type="match status" value="1"/>
</dbReference>
<name>A0AAV4NEF0_9ARAC</name>
<evidence type="ECO:0000313" key="11">
    <source>
        <dbReference type="EMBL" id="GIX83155.1"/>
    </source>
</evidence>
<evidence type="ECO:0000256" key="3">
    <source>
        <dbReference type="ARBA" id="ARBA00022490"/>
    </source>
</evidence>
<evidence type="ECO:0000256" key="5">
    <source>
        <dbReference type="ARBA" id="ARBA00023054"/>
    </source>
</evidence>
<keyword evidence="4 10" id="KW-0282">Flagellum</keyword>
<comment type="subcellular location">
    <subcellularLocation>
        <location evidence="10">Cytoplasm</location>
        <location evidence="10">Cytoskeleton</location>
        <location evidence="10">Cilium axoneme</location>
    </subcellularLocation>
    <subcellularLocation>
        <location evidence="1">Cytoplasm</location>
        <location evidence="1">Cytoskeleton</location>
        <location evidence="1">Flagellum axoneme</location>
    </subcellularLocation>
</comment>
<keyword evidence="6 10" id="KW-0969">Cilium</keyword>
<evidence type="ECO:0000256" key="10">
    <source>
        <dbReference type="RuleBase" id="RU367040"/>
    </source>
</evidence>
<sequence>KTTLIIHEMNAALTGDSNLQQCYKDLKECERQMEVARKSLMSEVEAKAFNLNISRRSQNAEPLLNFPYKPEDHPVDQIYHPNTEEDWEKDLEDKVQKSVATRQEASTCILRTQCVIKDELTRTADAWYRTSKALQEAVQKDERSLFNVHNLLKTVGEHIHSTKQRLASLNDDMRVQDRGRNLQLWRLQTLSYRPGAEHIRDAPVKKLEEELGNIENRNAFVKEGMGRNQELLFQLDEEKLKQTLLMEQLTKKLFIERENCLGLRRTIAVEEMGLQDYVTDL</sequence>
<comment type="similarity">
    <text evidence="2 10">Belongs to the tektin family.</text>
</comment>
<dbReference type="Pfam" id="PF03148">
    <property type="entry name" value="Tektin"/>
    <property type="match status" value="1"/>
</dbReference>
<gene>
    <name evidence="11" type="primary">AVEN_53333_1</name>
    <name evidence="11" type="ORF">CDAR_306971</name>
</gene>
<dbReference type="InterPro" id="IPR000435">
    <property type="entry name" value="Tektins"/>
</dbReference>
<feature type="non-terminal residue" evidence="11">
    <location>
        <position position="1"/>
    </location>
</feature>
<reference evidence="11 12" key="1">
    <citation type="submission" date="2021-06" db="EMBL/GenBank/DDBJ databases">
        <title>Caerostris darwini draft genome.</title>
        <authorList>
            <person name="Kono N."/>
            <person name="Arakawa K."/>
        </authorList>
    </citation>
    <scope>NUCLEOTIDE SEQUENCE [LARGE SCALE GENOMIC DNA]</scope>
</reference>
<proteinExistence type="inferred from homology"/>
<dbReference type="GO" id="GO:0060294">
    <property type="term" value="P:cilium movement involved in cell motility"/>
    <property type="evidence" value="ECO:0007669"/>
    <property type="project" value="UniProtKB-UniRule"/>
</dbReference>
<evidence type="ECO:0000313" key="12">
    <source>
        <dbReference type="Proteomes" id="UP001054837"/>
    </source>
</evidence>
<dbReference type="EMBL" id="BPLQ01001575">
    <property type="protein sequence ID" value="GIX83155.1"/>
    <property type="molecule type" value="Genomic_DNA"/>
</dbReference>
<evidence type="ECO:0000256" key="4">
    <source>
        <dbReference type="ARBA" id="ARBA00022846"/>
    </source>
</evidence>
<evidence type="ECO:0000256" key="7">
    <source>
        <dbReference type="ARBA" id="ARBA00023212"/>
    </source>
</evidence>
<evidence type="ECO:0000256" key="6">
    <source>
        <dbReference type="ARBA" id="ARBA00023069"/>
    </source>
</evidence>
<evidence type="ECO:0000256" key="1">
    <source>
        <dbReference type="ARBA" id="ARBA00004611"/>
    </source>
</evidence>
<accession>A0AAV4NEF0</accession>
<evidence type="ECO:0000256" key="2">
    <source>
        <dbReference type="ARBA" id="ARBA00007209"/>
    </source>
</evidence>
<organism evidence="11 12">
    <name type="scientific">Caerostris darwini</name>
    <dbReference type="NCBI Taxonomy" id="1538125"/>
    <lineage>
        <taxon>Eukaryota</taxon>
        <taxon>Metazoa</taxon>
        <taxon>Ecdysozoa</taxon>
        <taxon>Arthropoda</taxon>
        <taxon>Chelicerata</taxon>
        <taxon>Arachnida</taxon>
        <taxon>Araneae</taxon>
        <taxon>Araneomorphae</taxon>
        <taxon>Entelegynae</taxon>
        <taxon>Araneoidea</taxon>
        <taxon>Araneidae</taxon>
        <taxon>Caerostris</taxon>
    </lineage>
</organism>
<keyword evidence="5" id="KW-0175">Coiled coil</keyword>
<evidence type="ECO:0000256" key="8">
    <source>
        <dbReference type="ARBA" id="ARBA00023273"/>
    </source>
</evidence>
<comment type="function">
    <text evidence="9">Microtubule inner protein (MIP) part of the dynein-decorated doublet microtubules (DMTs) in cilia and flagellar axoneme. Forms filamentous polymers in the walls of ciliary and flagellar microtubules.</text>
</comment>
<dbReference type="InterPro" id="IPR048256">
    <property type="entry name" value="Tektin-like"/>
</dbReference>
<dbReference type="AlphaFoldDB" id="A0AAV4NEF0"/>
<evidence type="ECO:0000256" key="9">
    <source>
        <dbReference type="ARBA" id="ARBA00045224"/>
    </source>
</evidence>
<protein>
    <recommendedName>
        <fullName evidence="10">Tektin</fullName>
    </recommendedName>
</protein>
<comment type="caution">
    <text evidence="11">The sequence shown here is derived from an EMBL/GenBank/DDBJ whole genome shotgun (WGS) entry which is preliminary data.</text>
</comment>
<dbReference type="Proteomes" id="UP001054837">
    <property type="component" value="Unassembled WGS sequence"/>
</dbReference>
<dbReference type="GO" id="GO:0060271">
    <property type="term" value="P:cilium assembly"/>
    <property type="evidence" value="ECO:0007669"/>
    <property type="project" value="UniProtKB-UniRule"/>
</dbReference>
<keyword evidence="12" id="KW-1185">Reference proteome</keyword>
<dbReference type="GO" id="GO:0015630">
    <property type="term" value="C:microtubule cytoskeleton"/>
    <property type="evidence" value="ECO:0007669"/>
    <property type="project" value="UniProtKB-UniRule"/>
</dbReference>
<keyword evidence="3" id="KW-0963">Cytoplasm</keyword>
<dbReference type="PANTHER" id="PTHR19960:SF25">
    <property type="entry name" value="TEKTIN-1"/>
    <property type="match status" value="1"/>
</dbReference>
<dbReference type="GO" id="GO:0005930">
    <property type="term" value="C:axoneme"/>
    <property type="evidence" value="ECO:0007669"/>
    <property type="project" value="UniProtKB-SubCell"/>
</dbReference>
<dbReference type="GO" id="GO:0005634">
    <property type="term" value="C:nucleus"/>
    <property type="evidence" value="ECO:0007669"/>
    <property type="project" value="TreeGrafter"/>
</dbReference>
<keyword evidence="8 10" id="KW-0966">Cell projection</keyword>
<keyword evidence="7" id="KW-0206">Cytoskeleton</keyword>